<evidence type="ECO:0000313" key="12">
    <source>
        <dbReference type="EMBL" id="KAK0536520.1"/>
    </source>
</evidence>
<feature type="region of interest" description="Disordered" evidence="11">
    <location>
        <begin position="434"/>
        <end position="470"/>
    </location>
</feature>
<evidence type="ECO:0000256" key="8">
    <source>
        <dbReference type="ARBA" id="ARBA00023002"/>
    </source>
</evidence>
<evidence type="ECO:0000256" key="1">
    <source>
        <dbReference type="ARBA" id="ARBA00001974"/>
    </source>
</evidence>
<protein>
    <recommendedName>
        <fullName evidence="4">L-ornithine N(5)-monooxygenase [NAD(P)H]</fullName>
        <ecNumber evidence="4">1.14.13.196</ecNumber>
    </recommendedName>
</protein>
<dbReference type="Gene3D" id="3.50.50.60">
    <property type="entry name" value="FAD/NAD(P)-binding domain"/>
    <property type="match status" value="1"/>
</dbReference>
<dbReference type="GO" id="GO:0006879">
    <property type="term" value="P:intracellular iron ion homeostasis"/>
    <property type="evidence" value="ECO:0007669"/>
    <property type="project" value="TreeGrafter"/>
</dbReference>
<feature type="compositionally biased region" description="Polar residues" evidence="11">
    <location>
        <begin position="434"/>
        <end position="444"/>
    </location>
</feature>
<dbReference type="EMBL" id="JAPDMQ010000075">
    <property type="protein sequence ID" value="KAK0536520.1"/>
    <property type="molecule type" value="Genomic_DNA"/>
</dbReference>
<keyword evidence="13" id="KW-1185">Reference proteome</keyword>
<feature type="compositionally biased region" description="Low complexity" evidence="11">
    <location>
        <begin position="595"/>
        <end position="609"/>
    </location>
</feature>
<reference evidence="12" key="1">
    <citation type="journal article" date="2023" name="PhytoFront">
        <title>Draft Genome Resources of Seven Strains of Tilletia horrida, Causal Agent of Kernel Smut of Rice.</title>
        <authorList>
            <person name="Khanal S."/>
            <person name="Antony Babu S."/>
            <person name="Zhou X.G."/>
        </authorList>
    </citation>
    <scope>NUCLEOTIDE SEQUENCE</scope>
    <source>
        <strain evidence="12">TX3</strain>
    </source>
</reference>
<proteinExistence type="inferred from homology"/>
<evidence type="ECO:0000313" key="13">
    <source>
        <dbReference type="Proteomes" id="UP001176521"/>
    </source>
</evidence>
<evidence type="ECO:0000256" key="6">
    <source>
        <dbReference type="ARBA" id="ARBA00022827"/>
    </source>
</evidence>
<dbReference type="PANTHER" id="PTHR42802:SF1">
    <property type="entry name" value="L-ORNITHINE N(5)-MONOOXYGENASE"/>
    <property type="match status" value="1"/>
</dbReference>
<comment type="similarity">
    <text evidence="3">Belongs to the lysine N(6)-hydroxylase/L-ornithine N(5)-oxygenase family.</text>
</comment>
<feature type="region of interest" description="Disordered" evidence="11">
    <location>
        <begin position="595"/>
        <end position="640"/>
    </location>
</feature>
<comment type="caution">
    <text evidence="12">The sequence shown here is derived from an EMBL/GenBank/DDBJ whole genome shotgun (WGS) entry which is preliminary data.</text>
</comment>
<feature type="region of interest" description="Disordered" evidence="11">
    <location>
        <begin position="495"/>
        <end position="523"/>
    </location>
</feature>
<accession>A0AAN6JM27</accession>
<evidence type="ECO:0000256" key="10">
    <source>
        <dbReference type="ARBA" id="ARBA00049248"/>
    </source>
</evidence>
<keyword evidence="6" id="KW-0274">FAD</keyword>
<comment type="catalytic activity">
    <reaction evidence="9">
        <text>L-ornithine + NADPH + O2 = N(5)-hydroxy-L-ornithine + NADP(+) + H2O</text>
        <dbReference type="Rhea" id="RHEA:41508"/>
        <dbReference type="ChEBI" id="CHEBI:15377"/>
        <dbReference type="ChEBI" id="CHEBI:15379"/>
        <dbReference type="ChEBI" id="CHEBI:46911"/>
        <dbReference type="ChEBI" id="CHEBI:57783"/>
        <dbReference type="ChEBI" id="CHEBI:58349"/>
        <dbReference type="ChEBI" id="CHEBI:78275"/>
        <dbReference type="EC" id="1.14.13.196"/>
    </reaction>
</comment>
<keyword evidence="7" id="KW-0521">NADP</keyword>
<dbReference type="Pfam" id="PF13434">
    <property type="entry name" value="Lys_Orn_oxgnase"/>
    <property type="match status" value="1"/>
</dbReference>
<evidence type="ECO:0000256" key="7">
    <source>
        <dbReference type="ARBA" id="ARBA00022857"/>
    </source>
</evidence>
<evidence type="ECO:0000256" key="4">
    <source>
        <dbReference type="ARBA" id="ARBA00012881"/>
    </source>
</evidence>
<keyword evidence="5" id="KW-0285">Flavoprotein</keyword>
<dbReference type="GO" id="GO:0016491">
    <property type="term" value="F:oxidoreductase activity"/>
    <property type="evidence" value="ECO:0007669"/>
    <property type="project" value="UniProtKB-KW"/>
</dbReference>
<comment type="cofactor">
    <cofactor evidence="1">
        <name>FAD</name>
        <dbReference type="ChEBI" id="CHEBI:57692"/>
    </cofactor>
</comment>
<evidence type="ECO:0000256" key="11">
    <source>
        <dbReference type="SAM" id="MobiDB-lite"/>
    </source>
</evidence>
<dbReference type="PANTHER" id="PTHR42802">
    <property type="entry name" value="MONOOXYGENASE"/>
    <property type="match status" value="1"/>
</dbReference>
<dbReference type="SUPFAM" id="SSF51905">
    <property type="entry name" value="FAD/NAD(P)-binding domain"/>
    <property type="match status" value="2"/>
</dbReference>
<dbReference type="EC" id="1.14.13.196" evidence="4"/>
<dbReference type="InterPro" id="IPR036188">
    <property type="entry name" value="FAD/NAD-bd_sf"/>
</dbReference>
<evidence type="ECO:0000256" key="3">
    <source>
        <dbReference type="ARBA" id="ARBA00007588"/>
    </source>
</evidence>
<comment type="pathway">
    <text evidence="2">Siderophore biosynthesis.</text>
</comment>
<evidence type="ECO:0000256" key="5">
    <source>
        <dbReference type="ARBA" id="ARBA00022630"/>
    </source>
</evidence>
<gene>
    <name evidence="12" type="ORF">OC842_001959</name>
</gene>
<dbReference type="Proteomes" id="UP001176521">
    <property type="component" value="Unassembled WGS sequence"/>
</dbReference>
<evidence type="ECO:0000256" key="2">
    <source>
        <dbReference type="ARBA" id="ARBA00004924"/>
    </source>
</evidence>
<organism evidence="12 13">
    <name type="scientific">Tilletia horrida</name>
    <dbReference type="NCBI Taxonomy" id="155126"/>
    <lineage>
        <taxon>Eukaryota</taxon>
        <taxon>Fungi</taxon>
        <taxon>Dikarya</taxon>
        <taxon>Basidiomycota</taxon>
        <taxon>Ustilaginomycotina</taxon>
        <taxon>Exobasidiomycetes</taxon>
        <taxon>Tilletiales</taxon>
        <taxon>Tilletiaceae</taxon>
        <taxon>Tilletia</taxon>
    </lineage>
</organism>
<dbReference type="InterPro" id="IPR025700">
    <property type="entry name" value="Lys/Orn_oxygenase"/>
</dbReference>
<dbReference type="AlphaFoldDB" id="A0AAN6JM27"/>
<feature type="compositionally biased region" description="Low complexity" evidence="11">
    <location>
        <begin position="512"/>
        <end position="523"/>
    </location>
</feature>
<sequence>MSSTNSEIYDLLGIGFGPANLSLAISLIENAEAAKQLPRIHFLERQPHFAWHPTLLLPGASLQVSPLKDLATMRDPTSSFSFTNYLHQTNRLVSFINKENQVPSRREWSAYLAWAGRRMDDYVTYDQEVISIEPVQQADDSTPVGSYDSARLLKIRSRHGKTGEVVERFARNITIAVGGMASIPSQVAPIYPSNPWTEDSPVIHSSTFLPSLAKIDAMLKSRAEQRLKAAPTSSSSADGSHPLRLAVLGSGQSAAEMAMHLYNTYPQARVTMVFRASAIVPSDDSAFVNAAAFDPERTDSFWKASEQQRSEWRKEFRRTNYSVVRPNVLNEIHTIVYDQTIELPAPFPGAAGPTQGHMEIKANTNVISVERVAGPLGDEIELSLSDNKVTGKTGVERFDAIFLGTGFNRSPKQLAFLRPLAKFFPALDPQSTLQTAMSGTSTPERLSDGSDAGEGAGEGDDEEAAERMRERQRGIARDYRLVSYADAAFAGRRRPSASASTFSRRGSDDVDSPPSASSRSSSVGALSLVSSTSTLNNPNASAGAGGAGISSGATPNVYLMGCNEATHGLSDSLLSIVAWRAGEITQSLLQHASSSSSLSHSAASTSVSSPTGVLSGKGGDALPAVLEGDKEGVQPQPQPQPLLKQATLKANETLHKVTDQLQRLQSSVTVQRA</sequence>
<comment type="catalytic activity">
    <reaction evidence="10">
        <text>L-ornithine + NADH + O2 = N(5)-hydroxy-L-ornithine + NAD(+) + H2O</text>
        <dbReference type="Rhea" id="RHEA:41512"/>
        <dbReference type="ChEBI" id="CHEBI:15377"/>
        <dbReference type="ChEBI" id="CHEBI:15379"/>
        <dbReference type="ChEBI" id="CHEBI:46911"/>
        <dbReference type="ChEBI" id="CHEBI:57540"/>
        <dbReference type="ChEBI" id="CHEBI:57945"/>
        <dbReference type="ChEBI" id="CHEBI:78275"/>
        <dbReference type="EC" id="1.14.13.196"/>
    </reaction>
</comment>
<name>A0AAN6JM27_9BASI</name>
<evidence type="ECO:0000256" key="9">
    <source>
        <dbReference type="ARBA" id="ARBA00047598"/>
    </source>
</evidence>
<keyword evidence="8" id="KW-0560">Oxidoreductase</keyword>